<dbReference type="InterPro" id="IPR050121">
    <property type="entry name" value="Cytochrome_P450_monoxygenase"/>
</dbReference>
<comment type="cofactor">
    <cofactor evidence="1 5">
        <name>heme</name>
        <dbReference type="ChEBI" id="CHEBI:30413"/>
    </cofactor>
</comment>
<dbReference type="PRINTS" id="PR00465">
    <property type="entry name" value="EP450IV"/>
</dbReference>
<evidence type="ECO:0000256" key="4">
    <source>
        <dbReference type="ARBA" id="ARBA00023004"/>
    </source>
</evidence>
<evidence type="ECO:0008006" key="10">
    <source>
        <dbReference type="Google" id="ProtNLM"/>
    </source>
</evidence>
<dbReference type="GO" id="GO:0020037">
    <property type="term" value="F:heme binding"/>
    <property type="evidence" value="ECO:0007669"/>
    <property type="project" value="InterPro"/>
</dbReference>
<dbReference type="SUPFAM" id="SSF48264">
    <property type="entry name" value="Cytochrome P450"/>
    <property type="match status" value="1"/>
</dbReference>
<proteinExistence type="inferred from homology"/>
<dbReference type="Gene3D" id="1.10.630.10">
    <property type="entry name" value="Cytochrome P450"/>
    <property type="match status" value="1"/>
</dbReference>
<keyword evidence="7" id="KW-0472">Membrane</keyword>
<dbReference type="InterPro" id="IPR017972">
    <property type="entry name" value="Cyt_P450_CS"/>
</dbReference>
<evidence type="ECO:0000256" key="6">
    <source>
        <dbReference type="RuleBase" id="RU000461"/>
    </source>
</evidence>
<keyword evidence="6" id="KW-0503">Monooxygenase</keyword>
<evidence type="ECO:0000256" key="3">
    <source>
        <dbReference type="ARBA" id="ARBA00022723"/>
    </source>
</evidence>
<keyword evidence="7" id="KW-0812">Transmembrane</keyword>
<dbReference type="Pfam" id="PF00067">
    <property type="entry name" value="p450"/>
    <property type="match status" value="1"/>
</dbReference>
<keyword evidence="7" id="KW-1133">Transmembrane helix</keyword>
<evidence type="ECO:0000313" key="8">
    <source>
        <dbReference type="EMBL" id="KAF0742845.1"/>
    </source>
</evidence>
<evidence type="ECO:0000256" key="2">
    <source>
        <dbReference type="ARBA" id="ARBA00010617"/>
    </source>
</evidence>
<dbReference type="AlphaFoldDB" id="A0A6G0XR66"/>
<comment type="similarity">
    <text evidence="2 6">Belongs to the cytochrome P450 family.</text>
</comment>
<evidence type="ECO:0000256" key="7">
    <source>
        <dbReference type="SAM" id="Phobius"/>
    </source>
</evidence>
<evidence type="ECO:0000256" key="5">
    <source>
        <dbReference type="PIRSR" id="PIRSR602403-1"/>
    </source>
</evidence>
<protein>
    <recommendedName>
        <fullName evidence="10">Cytochrome P450</fullName>
    </recommendedName>
</protein>
<keyword evidence="6" id="KW-0560">Oxidoreductase</keyword>
<keyword evidence="3 5" id="KW-0479">Metal-binding</keyword>
<dbReference type="PRINTS" id="PR00385">
    <property type="entry name" value="P450"/>
</dbReference>
<dbReference type="VEuPathDB" id="FungiDB:AeMF1_016343"/>
<dbReference type="GO" id="GO:0016705">
    <property type="term" value="F:oxidoreductase activity, acting on paired donors, with incorporation or reduction of molecular oxygen"/>
    <property type="evidence" value="ECO:0007669"/>
    <property type="project" value="InterPro"/>
</dbReference>
<dbReference type="InterPro" id="IPR036396">
    <property type="entry name" value="Cyt_P450_sf"/>
</dbReference>
<evidence type="ECO:0000313" key="9">
    <source>
        <dbReference type="Proteomes" id="UP000481153"/>
    </source>
</evidence>
<organism evidence="8 9">
    <name type="scientific">Aphanomyces euteiches</name>
    <dbReference type="NCBI Taxonomy" id="100861"/>
    <lineage>
        <taxon>Eukaryota</taxon>
        <taxon>Sar</taxon>
        <taxon>Stramenopiles</taxon>
        <taxon>Oomycota</taxon>
        <taxon>Saprolegniomycetes</taxon>
        <taxon>Saprolegniales</taxon>
        <taxon>Verrucalvaceae</taxon>
        <taxon>Aphanomyces</taxon>
    </lineage>
</organism>
<accession>A0A6G0XR66</accession>
<dbReference type="GO" id="GO:0005506">
    <property type="term" value="F:iron ion binding"/>
    <property type="evidence" value="ECO:0007669"/>
    <property type="project" value="InterPro"/>
</dbReference>
<feature type="binding site" description="axial binding residue" evidence="5">
    <location>
        <position position="458"/>
    </location>
    <ligand>
        <name>heme</name>
        <dbReference type="ChEBI" id="CHEBI:30413"/>
    </ligand>
    <ligandPart>
        <name>Fe</name>
        <dbReference type="ChEBI" id="CHEBI:18248"/>
    </ligandPart>
</feature>
<dbReference type="PANTHER" id="PTHR24305:SF166">
    <property type="entry name" value="CYTOCHROME P450 12A4, MITOCHONDRIAL-RELATED"/>
    <property type="match status" value="1"/>
</dbReference>
<keyword evidence="5 6" id="KW-0349">Heme</keyword>
<keyword evidence="4 5" id="KW-0408">Iron</keyword>
<reference evidence="8 9" key="1">
    <citation type="submission" date="2019-07" db="EMBL/GenBank/DDBJ databases">
        <title>Genomics analysis of Aphanomyces spp. identifies a new class of oomycete effector associated with host adaptation.</title>
        <authorList>
            <person name="Gaulin E."/>
        </authorList>
    </citation>
    <scope>NUCLEOTIDE SEQUENCE [LARGE SCALE GENOMIC DNA]</scope>
    <source>
        <strain evidence="8 9">ATCC 201684</strain>
    </source>
</reference>
<gene>
    <name evidence="8" type="ORF">Ae201684_002242</name>
</gene>
<dbReference type="InterPro" id="IPR001128">
    <property type="entry name" value="Cyt_P450"/>
</dbReference>
<dbReference type="PROSITE" id="PS00086">
    <property type="entry name" value="CYTOCHROME_P450"/>
    <property type="match status" value="1"/>
</dbReference>
<sequence>MLIGSQAPSFELATAAAATALAAIAGVFLVQYLSKPSTLRHVPGPPSPNFILGHIMETLGSVSQWKSSIPYPEPFLSWVKQYGGAVYFRELFSHVILLTDPKAIQHVLATNGANYPRDSTMEALFADMVFGVGLLSSNGALHDNYRKLLNPLFTSNHIKSFLDVFALQTQRCCDRLKTSTAPLDMALVFRELTLQIVGLSAFGFDFERYPHALAAYNDYQIELGAGFLIGMFMIPGFSKFPLPALIRRGKAHQVLKQVMLDVIRHKLDSNATETPQDLLDLILPHATTNEALVHTMTFVSAGHETTSSALSWVLAAIAANPSVAAQIRDEYRRVEASHDAAEGQCLLDPAELKYTLAVIQESLRLNSVVDTMVYRVAEHADALPMSDGPTISIPKGTSMMFCMAAMHRNPKFWTAADQFIPERFLEGSAAWQADALLRGGGKSHAYIYMPFSAGSKNCIGQRFAVTEMQIIIATLVGQLDFELTPQADLRHRHNGITVQPVRLQVKVEPAATT</sequence>
<name>A0A6G0XR66_9STRA</name>
<dbReference type="GO" id="GO:0004497">
    <property type="term" value="F:monooxygenase activity"/>
    <property type="evidence" value="ECO:0007669"/>
    <property type="project" value="UniProtKB-KW"/>
</dbReference>
<dbReference type="InterPro" id="IPR002403">
    <property type="entry name" value="Cyt_P450_E_grp-IV"/>
</dbReference>
<feature type="transmembrane region" description="Helical" evidence="7">
    <location>
        <begin position="12"/>
        <end position="33"/>
    </location>
</feature>
<dbReference type="PANTHER" id="PTHR24305">
    <property type="entry name" value="CYTOCHROME P450"/>
    <property type="match status" value="1"/>
</dbReference>
<dbReference type="EMBL" id="VJMJ01000023">
    <property type="protein sequence ID" value="KAF0742845.1"/>
    <property type="molecule type" value="Genomic_DNA"/>
</dbReference>
<comment type="caution">
    <text evidence="8">The sequence shown here is derived from an EMBL/GenBank/DDBJ whole genome shotgun (WGS) entry which is preliminary data.</text>
</comment>
<dbReference type="Proteomes" id="UP000481153">
    <property type="component" value="Unassembled WGS sequence"/>
</dbReference>
<evidence type="ECO:0000256" key="1">
    <source>
        <dbReference type="ARBA" id="ARBA00001971"/>
    </source>
</evidence>
<keyword evidence="9" id="KW-1185">Reference proteome</keyword>